<dbReference type="RefSeq" id="WP_135395859.1">
    <property type="nucleotide sequence ID" value="NZ_SRMB01000002.1"/>
</dbReference>
<dbReference type="GO" id="GO:0019646">
    <property type="term" value="P:aerobic electron transport chain"/>
    <property type="evidence" value="ECO:0007669"/>
    <property type="project" value="TreeGrafter"/>
</dbReference>
<keyword evidence="9" id="KW-1185">Reference proteome</keyword>
<evidence type="ECO:0000256" key="4">
    <source>
        <dbReference type="ARBA" id="ARBA00022692"/>
    </source>
</evidence>
<keyword evidence="5 7" id="KW-1133">Transmembrane helix</keyword>
<feature type="transmembrane region" description="Helical" evidence="7">
    <location>
        <begin position="58"/>
        <end position="76"/>
    </location>
</feature>
<reference evidence="8 9" key="1">
    <citation type="submission" date="2019-04" db="EMBL/GenBank/DDBJ databases">
        <authorList>
            <person name="Feng G."/>
            <person name="Zhang J."/>
            <person name="Zhu H."/>
        </authorList>
    </citation>
    <scope>NUCLEOTIDE SEQUENCE [LARGE SCALE GENOMIC DNA]</scope>
    <source>
        <strain evidence="8 9">9PBR-1</strain>
    </source>
</reference>
<feature type="transmembrane region" description="Helical" evidence="7">
    <location>
        <begin position="262"/>
        <end position="286"/>
    </location>
</feature>
<dbReference type="OrthoDB" id="9776710at2"/>
<evidence type="ECO:0000256" key="1">
    <source>
        <dbReference type="ARBA" id="ARBA00004651"/>
    </source>
</evidence>
<dbReference type="GO" id="GO:0005886">
    <property type="term" value="C:plasma membrane"/>
    <property type="evidence" value="ECO:0007669"/>
    <property type="project" value="UniProtKB-SubCell"/>
</dbReference>
<dbReference type="PANTHER" id="PTHR43141">
    <property type="entry name" value="CYTOCHROME BD2 SUBUNIT II"/>
    <property type="match status" value="1"/>
</dbReference>
<evidence type="ECO:0000256" key="2">
    <source>
        <dbReference type="ARBA" id="ARBA00007543"/>
    </source>
</evidence>
<dbReference type="GO" id="GO:0009055">
    <property type="term" value="F:electron transfer activity"/>
    <property type="evidence" value="ECO:0007669"/>
    <property type="project" value="TreeGrafter"/>
</dbReference>
<feature type="transmembrane region" description="Helical" evidence="7">
    <location>
        <begin position="6"/>
        <end position="29"/>
    </location>
</feature>
<name>A0A4Z0QD62_9BACT</name>
<feature type="transmembrane region" description="Helical" evidence="7">
    <location>
        <begin position="201"/>
        <end position="219"/>
    </location>
</feature>
<evidence type="ECO:0000256" key="7">
    <source>
        <dbReference type="SAM" id="Phobius"/>
    </source>
</evidence>
<organism evidence="8 9">
    <name type="scientific">Hymenobacter metallicola</name>
    <dbReference type="NCBI Taxonomy" id="2563114"/>
    <lineage>
        <taxon>Bacteria</taxon>
        <taxon>Pseudomonadati</taxon>
        <taxon>Bacteroidota</taxon>
        <taxon>Cytophagia</taxon>
        <taxon>Cytophagales</taxon>
        <taxon>Hymenobacteraceae</taxon>
        <taxon>Hymenobacter</taxon>
    </lineage>
</organism>
<accession>A0A4Z0QD62</accession>
<keyword evidence="4 7" id="KW-0812">Transmembrane</keyword>
<dbReference type="EMBL" id="SRMB01000002">
    <property type="protein sequence ID" value="TGE27675.1"/>
    <property type="molecule type" value="Genomic_DNA"/>
</dbReference>
<dbReference type="GO" id="GO:0016682">
    <property type="term" value="F:oxidoreductase activity, acting on diphenols and related substances as donors, oxygen as acceptor"/>
    <property type="evidence" value="ECO:0007669"/>
    <property type="project" value="TreeGrafter"/>
</dbReference>
<evidence type="ECO:0000313" key="8">
    <source>
        <dbReference type="EMBL" id="TGE27675.1"/>
    </source>
</evidence>
<comment type="caution">
    <text evidence="8">The sequence shown here is derived from an EMBL/GenBank/DDBJ whole genome shotgun (WGS) entry which is preliminary data.</text>
</comment>
<dbReference type="Pfam" id="PF02322">
    <property type="entry name" value="Cyt_bd_oxida_II"/>
    <property type="match status" value="1"/>
</dbReference>
<keyword evidence="6 7" id="KW-0472">Membrane</keyword>
<dbReference type="GO" id="GO:0070069">
    <property type="term" value="C:cytochrome complex"/>
    <property type="evidence" value="ECO:0007669"/>
    <property type="project" value="TreeGrafter"/>
</dbReference>
<keyword evidence="3" id="KW-1003">Cell membrane</keyword>
<feature type="transmembrane region" description="Helical" evidence="7">
    <location>
        <begin position="225"/>
        <end position="250"/>
    </location>
</feature>
<comment type="subcellular location">
    <subcellularLocation>
        <location evidence="1">Cell membrane</location>
        <topology evidence="1">Multi-pass membrane protein</topology>
    </subcellularLocation>
</comment>
<sequence length="350" mass="38569">MDYVVIAYLYLAILLYLLLGGADFGAGIIELFTSRHNRRVTHETLYQAIGPIWEANHMWLIIAIVILFVGFPRIYSVMSVSLHIPLLLLLLGIIARGTAFVFRHYDAVHDRMQSVYATIFVYSSLVTPLFIGIIAGSALAGYVDPAAPDFLSAYVWSWLHWFGVAVGVFTVALCGYLASVYTIGEATTEADRLRFIRKTRLLIVVAFAAGALVFVAARYEGLPLARWIFGNLVGLTAIGLATISLGLLWYVLARGLTWLPRVLAGFQVTMILLAVGYAHFPSFIRLRNGPHLSLLEQLAPARTIEALGWALLLGSLFILPALGYLYYSFQHVSRPPSPEPEAALPGARTL</sequence>
<proteinExistence type="inferred from homology"/>
<dbReference type="InterPro" id="IPR003317">
    <property type="entry name" value="Cyt-d_oxidase_su2"/>
</dbReference>
<dbReference type="Proteomes" id="UP000298471">
    <property type="component" value="Unassembled WGS sequence"/>
</dbReference>
<evidence type="ECO:0000256" key="3">
    <source>
        <dbReference type="ARBA" id="ARBA00022475"/>
    </source>
</evidence>
<feature type="transmembrane region" description="Helical" evidence="7">
    <location>
        <begin position="306"/>
        <end position="327"/>
    </location>
</feature>
<dbReference type="AlphaFoldDB" id="A0A4Z0QD62"/>
<feature type="transmembrane region" description="Helical" evidence="7">
    <location>
        <begin position="82"/>
        <end position="102"/>
    </location>
</feature>
<dbReference type="PANTHER" id="PTHR43141:SF4">
    <property type="entry name" value="CYTOCHROME BD2 SUBUNIT II"/>
    <property type="match status" value="1"/>
</dbReference>
<evidence type="ECO:0000256" key="5">
    <source>
        <dbReference type="ARBA" id="ARBA00022989"/>
    </source>
</evidence>
<evidence type="ECO:0000256" key="6">
    <source>
        <dbReference type="ARBA" id="ARBA00023136"/>
    </source>
</evidence>
<feature type="transmembrane region" description="Helical" evidence="7">
    <location>
        <begin position="114"/>
        <end position="138"/>
    </location>
</feature>
<comment type="similarity">
    <text evidence="2">Belongs to the cytochrome ubiquinol oxidase subunit 2 family.</text>
</comment>
<evidence type="ECO:0000313" key="9">
    <source>
        <dbReference type="Proteomes" id="UP000298471"/>
    </source>
</evidence>
<gene>
    <name evidence="8" type="ORF">E5K02_15005</name>
</gene>
<feature type="transmembrane region" description="Helical" evidence="7">
    <location>
        <begin position="158"/>
        <end position="181"/>
    </location>
</feature>
<protein>
    <submittedName>
        <fullName evidence="8">Cytochrome d ubiquinol oxidase subunit II</fullName>
    </submittedName>
</protein>